<feature type="transmembrane region" description="Helical" evidence="1">
    <location>
        <begin position="55"/>
        <end position="78"/>
    </location>
</feature>
<dbReference type="Pfam" id="PF00078">
    <property type="entry name" value="RVT_1"/>
    <property type="match status" value="1"/>
</dbReference>
<evidence type="ECO:0000313" key="4">
    <source>
        <dbReference type="EMBL" id="EIE75441.1"/>
    </source>
</evidence>
<evidence type="ECO:0000259" key="2">
    <source>
        <dbReference type="Pfam" id="PF00078"/>
    </source>
</evidence>
<dbReference type="InParanoid" id="I1BGW1"/>
<evidence type="ECO:0000313" key="5">
    <source>
        <dbReference type="Proteomes" id="UP000009138"/>
    </source>
</evidence>
<dbReference type="GeneID" id="93607109"/>
<dbReference type="EMBL" id="CH476732">
    <property type="protein sequence ID" value="EIE75441.1"/>
    <property type="molecule type" value="Genomic_DNA"/>
</dbReference>
<dbReference type="eggNOG" id="KOG1075">
    <property type="taxonomic scope" value="Eukaryota"/>
</dbReference>
<dbReference type="VEuPathDB" id="FungiDB:RO3G_00137"/>
<dbReference type="SUPFAM" id="SSF56672">
    <property type="entry name" value="DNA/RNA polymerases"/>
    <property type="match status" value="1"/>
</dbReference>
<dbReference type="InterPro" id="IPR000477">
    <property type="entry name" value="RT_dom"/>
</dbReference>
<proteinExistence type="predicted"/>
<dbReference type="Proteomes" id="UP000009138">
    <property type="component" value="Unassembled WGS sequence"/>
</dbReference>
<accession>I1BGW1</accession>
<keyword evidence="1" id="KW-0472">Membrane</keyword>
<dbReference type="EMBL" id="CH476732">
    <property type="protein sequence ID" value="EIE75433.1"/>
    <property type="molecule type" value="Genomic_DNA"/>
</dbReference>
<keyword evidence="1" id="KW-1133">Transmembrane helix</keyword>
<keyword evidence="1" id="KW-0812">Transmembrane</keyword>
<dbReference type="STRING" id="246409.I1BGW1"/>
<feature type="transmembrane region" description="Helical" evidence="1">
    <location>
        <begin position="99"/>
        <end position="120"/>
    </location>
</feature>
<sequence>MSERFIADNGATMRPIMSIVERFKLSGIALLLDQEKAYDRVHPQCLQACLERFGFLSYLITCILSLFLGTSHCIRVNGFPTASIQQARGLRQGDPLSPLLFKLAIEPFFAVYLAIAFNFWL</sequence>
<dbReference type="AlphaFoldDB" id="I1BGW1"/>
<reference evidence="4" key="2">
    <citation type="submission" date="2012-04" db="EMBL/GenBank/DDBJ databases">
        <title>Annotation of the Rhizopus oryzae genome.</title>
        <authorList>
            <consortium name="The Broad Institute Genome Sequencing Platform"/>
            <person name="Birren B."/>
            <person name="Lander E."/>
            <person name="Galagan J."/>
            <person name="Nusbaum C."/>
            <person name="Devon K."/>
            <person name="Ma L.-J."/>
            <person name="Jaffe D."/>
            <person name="Butler J."/>
            <person name="Alvarez P."/>
            <person name="Gnerre S."/>
            <person name="Grabherr M."/>
            <person name="Kleber M."/>
            <person name="Mauceli E."/>
            <person name="Brockman W."/>
            <person name="Rounsley S."/>
            <person name="Young S."/>
            <person name="LaButti K."/>
            <person name="Pushparaj V."/>
            <person name="DeCaprio D."/>
            <person name="Crawford M."/>
            <person name="Koehrsen M."/>
            <person name="Engels R."/>
            <person name="Montgomery P."/>
            <person name="Pearson M."/>
            <person name="Howarth C."/>
            <person name="Larson L."/>
            <person name="Luoma S."/>
            <person name="White J."/>
            <person name="O'Leary S."/>
            <person name="Kodira C."/>
            <person name="Zeng Q."/>
            <person name="Yandava C."/>
            <person name="Alvarado L."/>
            <person name="Skory C.D."/>
            <person name="Ibrahim A."/>
            <person name="Lang F."/>
            <person name="Wickes B.L."/>
            <person name="Liu B."/>
        </authorList>
    </citation>
    <scope>NUCLEOTIDE SEQUENCE</scope>
    <source>
        <strain evidence="4">RA 99-880</strain>
    </source>
</reference>
<evidence type="ECO:0000256" key="1">
    <source>
        <dbReference type="SAM" id="Phobius"/>
    </source>
</evidence>
<dbReference type="PANTHER" id="PTHR19446">
    <property type="entry name" value="REVERSE TRANSCRIPTASES"/>
    <property type="match status" value="1"/>
</dbReference>
<dbReference type="OrthoDB" id="2282358at2759"/>
<feature type="domain" description="Reverse transcriptase" evidence="2">
    <location>
        <begin position="13"/>
        <end position="111"/>
    </location>
</feature>
<gene>
    <name evidence="3" type="ORF">RO3G_00137</name>
    <name evidence="4" type="ORF">RO3G_00145</name>
</gene>
<keyword evidence="5" id="KW-1185">Reference proteome</keyword>
<dbReference type="VEuPathDB" id="FungiDB:RO3G_00145"/>
<dbReference type="RefSeq" id="XP_067510829.1">
    <property type="nucleotide sequence ID" value="XM_067654728.1"/>
</dbReference>
<dbReference type="InterPro" id="IPR043502">
    <property type="entry name" value="DNA/RNA_pol_sf"/>
</dbReference>
<name>I1BGW1_RHIO9</name>
<reference evidence="4 5" key="1">
    <citation type="journal article" date="2009" name="PLoS Genet.">
        <title>Genomic analysis of the basal lineage fungus Rhizopus oryzae reveals a whole-genome duplication.</title>
        <authorList>
            <person name="Ma L.-J."/>
            <person name="Ibrahim A.S."/>
            <person name="Skory C."/>
            <person name="Grabherr M.G."/>
            <person name="Burger G."/>
            <person name="Butler M."/>
            <person name="Elias M."/>
            <person name="Idnurm A."/>
            <person name="Lang B.F."/>
            <person name="Sone T."/>
            <person name="Abe A."/>
            <person name="Calvo S.E."/>
            <person name="Corrochano L.M."/>
            <person name="Engels R."/>
            <person name="Fu J."/>
            <person name="Hansberg W."/>
            <person name="Kim J.-M."/>
            <person name="Kodira C.D."/>
            <person name="Koehrsen M.J."/>
            <person name="Liu B."/>
            <person name="Miranda-Saavedra D."/>
            <person name="O'Leary S."/>
            <person name="Ortiz-Castellanos L."/>
            <person name="Poulter R."/>
            <person name="Rodriguez-Romero J."/>
            <person name="Ruiz-Herrera J."/>
            <person name="Shen Y.-Q."/>
            <person name="Zeng Q."/>
            <person name="Galagan J."/>
            <person name="Birren B.W."/>
            <person name="Cuomo C.A."/>
            <person name="Wickes B.L."/>
        </authorList>
    </citation>
    <scope>NUCLEOTIDE SEQUENCE [LARGE SCALE GENOMIC DNA]</scope>
    <source>
        <strain evidence="4">RA 99-880</strain>
        <strain evidence="5">RA 99-880 / ATCC MYA-4621 / FGSC 9543 / NRRL 43880</strain>
    </source>
</reference>
<organism evidence="4 5">
    <name type="scientific">Rhizopus delemar (strain RA 99-880 / ATCC MYA-4621 / FGSC 9543 / NRRL 43880)</name>
    <name type="common">Mucormycosis agent</name>
    <name type="synonym">Rhizopus arrhizus var. delemar</name>
    <dbReference type="NCBI Taxonomy" id="246409"/>
    <lineage>
        <taxon>Eukaryota</taxon>
        <taxon>Fungi</taxon>
        <taxon>Fungi incertae sedis</taxon>
        <taxon>Mucoromycota</taxon>
        <taxon>Mucoromycotina</taxon>
        <taxon>Mucoromycetes</taxon>
        <taxon>Mucorales</taxon>
        <taxon>Mucorineae</taxon>
        <taxon>Rhizopodaceae</taxon>
        <taxon>Rhizopus</taxon>
    </lineage>
</organism>
<protein>
    <recommendedName>
        <fullName evidence="2">Reverse transcriptase domain-containing protein</fullName>
    </recommendedName>
</protein>
<evidence type="ECO:0000313" key="3">
    <source>
        <dbReference type="EMBL" id="EIE75433.1"/>
    </source>
</evidence>